<protein>
    <recommendedName>
        <fullName evidence="1">Dual OB-containing domain-containing protein</fullName>
    </recommendedName>
</protein>
<dbReference type="Pfam" id="PF22557">
    <property type="entry name" value="DuOB"/>
    <property type="match status" value="1"/>
</dbReference>
<evidence type="ECO:0000313" key="2">
    <source>
        <dbReference type="EMBL" id="OEJ74623.1"/>
    </source>
</evidence>
<accession>A0A1E5QJV4</accession>
<comment type="caution">
    <text evidence="2">The sequence shown here is derived from an EMBL/GenBank/DDBJ whole genome shotgun (WGS) entry which is preliminary data.</text>
</comment>
<dbReference type="AlphaFoldDB" id="A0A1E5QJV4"/>
<feature type="domain" description="Dual OB-containing" evidence="1">
    <location>
        <begin position="3"/>
        <end position="211"/>
    </location>
</feature>
<dbReference type="RefSeq" id="WP_069967780.1">
    <property type="nucleotide sequence ID" value="NZ_CM124774.1"/>
</dbReference>
<name>A0A1E5QJV4_9CYAN</name>
<proteinExistence type="predicted"/>
<organism evidence="2">
    <name type="scientific">Desertifilum tharense IPPAS B-1220</name>
    <dbReference type="NCBI Taxonomy" id="1781255"/>
    <lineage>
        <taxon>Bacteria</taxon>
        <taxon>Bacillati</taxon>
        <taxon>Cyanobacteriota</taxon>
        <taxon>Cyanophyceae</taxon>
        <taxon>Desertifilales</taxon>
        <taxon>Desertifilaceae</taxon>
        <taxon>Desertifilum</taxon>
    </lineage>
</organism>
<dbReference type="STRING" id="1781255.BH720_13705"/>
<dbReference type="EMBL" id="MJGC01000064">
    <property type="protein sequence ID" value="OEJ74623.1"/>
    <property type="molecule type" value="Genomic_DNA"/>
</dbReference>
<dbReference type="OrthoDB" id="517225at2"/>
<evidence type="ECO:0000259" key="1">
    <source>
        <dbReference type="Pfam" id="PF22557"/>
    </source>
</evidence>
<reference evidence="2" key="1">
    <citation type="submission" date="2016-09" db="EMBL/GenBank/DDBJ databases">
        <title>Draft genome of thermotolerant cyanobacterium Desertifilum sp. strain IPPAS B-1220.</title>
        <authorList>
            <person name="Sinetova M.A."/>
            <person name="Bolakhan K."/>
            <person name="Zayadan B.K."/>
            <person name="Mironov K.S."/>
            <person name="Ustinova V."/>
            <person name="Kupriyanova E.V."/>
            <person name="Sidorov R.A."/>
            <person name="Skrypnik A.N."/>
            <person name="Gogoleva N.E."/>
            <person name="Gogolev Y.V."/>
            <person name="Los D.A."/>
        </authorList>
    </citation>
    <scope>NUCLEOTIDE SEQUENCE [LARGE SCALE GENOMIC DNA]</scope>
    <source>
        <strain evidence="2">IPPAS B-1220</strain>
    </source>
</reference>
<sequence length="265" mass="30403">MVKIICLANSWKYQERCIAGINLETGEWVRPVCSEYPDGRVPQHIRLIQGIEPALLDIIDIPLGESDSDYGFSCENVLISDGCWRRVKSVAPTAVLQYCQDDIEILHNSARYVEVAELQYLPFRERQTLQLVYTPELKIERYGSKWKGSFVTSSGKCLTKASITDPVFIEKLASGYRPQNPCLITVSLSMPFRPSEDWEGEPPCWKLIAGVIELSDSDRILVEMQRLGWSIEQGRQYLQEYYGKRSRSELTCDELQDFLRYLTSV</sequence>
<gene>
    <name evidence="2" type="ORF">BH720_13705</name>
</gene>
<dbReference type="InterPro" id="IPR054335">
    <property type="entry name" value="DuOB_dom"/>
</dbReference>